<feature type="transmembrane region" description="Helical" evidence="1">
    <location>
        <begin position="106"/>
        <end position="130"/>
    </location>
</feature>
<proteinExistence type="predicted"/>
<reference evidence="2 3" key="1">
    <citation type="submission" date="2018-09" db="EMBL/GenBank/DDBJ databases">
        <title>A clostridial neurotoxin that targets Anopheles mosquitoes.</title>
        <authorList>
            <person name="Contreras E."/>
            <person name="Masuyer G."/>
            <person name="Qureshi N."/>
            <person name="Chawla S."/>
            <person name="Lim H.L."/>
            <person name="Chen J."/>
            <person name="Stenmark P."/>
            <person name="Gill S."/>
        </authorList>
    </citation>
    <scope>NUCLEOTIDE SEQUENCE [LARGE SCALE GENOMIC DNA]</scope>
    <source>
        <strain evidence="2 3">Cbm</strain>
    </source>
</reference>
<name>A0A5P3XFQ1_PARBF</name>
<gene>
    <name evidence="2" type="ORF">D4A35_09500</name>
</gene>
<dbReference type="AlphaFoldDB" id="A0A5P3XFQ1"/>
<organism evidence="2 3">
    <name type="scientific">Paraclostridium bifermentans</name>
    <name type="common">Clostridium bifermentans</name>
    <dbReference type="NCBI Taxonomy" id="1490"/>
    <lineage>
        <taxon>Bacteria</taxon>
        <taxon>Bacillati</taxon>
        <taxon>Bacillota</taxon>
        <taxon>Clostridia</taxon>
        <taxon>Peptostreptococcales</taxon>
        <taxon>Peptostreptococcaceae</taxon>
        <taxon>Paraclostridium</taxon>
    </lineage>
</organism>
<feature type="transmembrane region" description="Helical" evidence="1">
    <location>
        <begin position="79"/>
        <end position="100"/>
    </location>
</feature>
<keyword evidence="1" id="KW-0472">Membrane</keyword>
<accession>A0A5P3XFQ1</accession>
<evidence type="ECO:0000313" key="2">
    <source>
        <dbReference type="EMBL" id="QEZ69155.1"/>
    </source>
</evidence>
<dbReference type="Proteomes" id="UP000326961">
    <property type="component" value="Chromosome"/>
</dbReference>
<keyword evidence="1" id="KW-1133">Transmembrane helix</keyword>
<dbReference type="InterPro" id="IPR021560">
    <property type="entry name" value="DUF3021"/>
</dbReference>
<dbReference type="EMBL" id="CP032452">
    <property type="protein sequence ID" value="QEZ69155.1"/>
    <property type="molecule type" value="Genomic_DNA"/>
</dbReference>
<protein>
    <submittedName>
        <fullName evidence="2">DUF3021 domain-containing protein</fullName>
    </submittedName>
</protein>
<evidence type="ECO:0000256" key="1">
    <source>
        <dbReference type="SAM" id="Phobius"/>
    </source>
</evidence>
<evidence type="ECO:0000313" key="3">
    <source>
        <dbReference type="Proteomes" id="UP000326961"/>
    </source>
</evidence>
<sequence length="145" mass="16395">MKNIISIKKIVSNILYGIAWGCTIFTLQGIIVASTDNNYLMMTNKEYIVNAICSVIIGIGFYLPSIVYENDRISRGLQVVVHMGIGISIYLICAFYAEWIPVERGMAVTISSIIIIVTISFIIWGAFYIYNKNEARKINEKLQEK</sequence>
<dbReference type="RefSeq" id="WP_150886760.1">
    <property type="nucleotide sequence ID" value="NZ_CP032452.1"/>
</dbReference>
<feature type="transmembrane region" description="Helical" evidence="1">
    <location>
        <begin position="12"/>
        <end position="35"/>
    </location>
</feature>
<keyword evidence="1" id="KW-0812">Transmembrane</keyword>
<dbReference type="Pfam" id="PF11457">
    <property type="entry name" value="DUF3021"/>
    <property type="match status" value="1"/>
</dbReference>
<feature type="transmembrane region" description="Helical" evidence="1">
    <location>
        <begin position="47"/>
        <end position="67"/>
    </location>
</feature>